<gene>
    <name evidence="2" type="ORF">QBC34DRAFT_463836</name>
</gene>
<feature type="compositionally biased region" description="Low complexity" evidence="1">
    <location>
        <begin position="344"/>
        <end position="368"/>
    </location>
</feature>
<proteinExistence type="predicted"/>
<feature type="region of interest" description="Disordered" evidence="1">
    <location>
        <begin position="294"/>
        <end position="406"/>
    </location>
</feature>
<accession>A0AAV9GMI6</accession>
<dbReference type="Proteomes" id="UP001321760">
    <property type="component" value="Unassembled WGS sequence"/>
</dbReference>
<evidence type="ECO:0000313" key="2">
    <source>
        <dbReference type="EMBL" id="KAK4449169.1"/>
    </source>
</evidence>
<feature type="compositionally biased region" description="Basic and acidic residues" evidence="1">
    <location>
        <begin position="295"/>
        <end position="318"/>
    </location>
</feature>
<comment type="caution">
    <text evidence="2">The sequence shown here is derived from an EMBL/GenBank/DDBJ whole genome shotgun (WGS) entry which is preliminary data.</text>
</comment>
<dbReference type="AlphaFoldDB" id="A0AAV9GMI6"/>
<reference evidence="2" key="1">
    <citation type="journal article" date="2023" name="Mol. Phylogenet. Evol.">
        <title>Genome-scale phylogeny and comparative genomics of the fungal order Sordariales.</title>
        <authorList>
            <person name="Hensen N."/>
            <person name="Bonometti L."/>
            <person name="Westerberg I."/>
            <person name="Brannstrom I.O."/>
            <person name="Guillou S."/>
            <person name="Cros-Aarteil S."/>
            <person name="Calhoun S."/>
            <person name="Haridas S."/>
            <person name="Kuo A."/>
            <person name="Mondo S."/>
            <person name="Pangilinan J."/>
            <person name="Riley R."/>
            <person name="LaButti K."/>
            <person name="Andreopoulos B."/>
            <person name="Lipzen A."/>
            <person name="Chen C."/>
            <person name="Yan M."/>
            <person name="Daum C."/>
            <person name="Ng V."/>
            <person name="Clum A."/>
            <person name="Steindorff A."/>
            <person name="Ohm R.A."/>
            <person name="Martin F."/>
            <person name="Silar P."/>
            <person name="Natvig D.O."/>
            <person name="Lalanne C."/>
            <person name="Gautier V."/>
            <person name="Ament-Velasquez S.L."/>
            <person name="Kruys A."/>
            <person name="Hutchinson M.I."/>
            <person name="Powell A.J."/>
            <person name="Barry K."/>
            <person name="Miller A.N."/>
            <person name="Grigoriev I.V."/>
            <person name="Debuchy R."/>
            <person name="Gladieux P."/>
            <person name="Hiltunen Thoren M."/>
            <person name="Johannesson H."/>
        </authorList>
    </citation>
    <scope>NUCLEOTIDE SEQUENCE</scope>
    <source>
        <strain evidence="2">PSN243</strain>
    </source>
</reference>
<evidence type="ECO:0000313" key="3">
    <source>
        <dbReference type="Proteomes" id="UP001321760"/>
    </source>
</evidence>
<evidence type="ECO:0000256" key="1">
    <source>
        <dbReference type="SAM" id="MobiDB-lite"/>
    </source>
</evidence>
<dbReference type="EMBL" id="MU865939">
    <property type="protein sequence ID" value="KAK4449169.1"/>
    <property type="molecule type" value="Genomic_DNA"/>
</dbReference>
<feature type="compositionally biased region" description="Low complexity" evidence="1">
    <location>
        <begin position="376"/>
        <end position="391"/>
    </location>
</feature>
<reference evidence="2" key="2">
    <citation type="submission" date="2023-05" db="EMBL/GenBank/DDBJ databases">
        <authorList>
            <consortium name="Lawrence Berkeley National Laboratory"/>
            <person name="Steindorff A."/>
            <person name="Hensen N."/>
            <person name="Bonometti L."/>
            <person name="Westerberg I."/>
            <person name="Brannstrom I.O."/>
            <person name="Guillou S."/>
            <person name="Cros-Aarteil S."/>
            <person name="Calhoun S."/>
            <person name="Haridas S."/>
            <person name="Kuo A."/>
            <person name="Mondo S."/>
            <person name="Pangilinan J."/>
            <person name="Riley R."/>
            <person name="Labutti K."/>
            <person name="Andreopoulos B."/>
            <person name="Lipzen A."/>
            <person name="Chen C."/>
            <person name="Yanf M."/>
            <person name="Daum C."/>
            <person name="Ng V."/>
            <person name="Clum A."/>
            <person name="Ohm R."/>
            <person name="Martin F."/>
            <person name="Silar P."/>
            <person name="Natvig D."/>
            <person name="Lalanne C."/>
            <person name="Gautier V."/>
            <person name="Ament-Velasquez S.L."/>
            <person name="Kruys A."/>
            <person name="Hutchinson M.I."/>
            <person name="Powell A.J."/>
            <person name="Barry K."/>
            <person name="Miller A.N."/>
            <person name="Grigoriev I.V."/>
            <person name="Debuchy R."/>
            <person name="Gladieux P."/>
            <person name="Thoren M.H."/>
            <person name="Johannesson H."/>
        </authorList>
    </citation>
    <scope>NUCLEOTIDE SEQUENCE</scope>
    <source>
        <strain evidence="2">PSN243</strain>
    </source>
</reference>
<organism evidence="2 3">
    <name type="scientific">Podospora aff. communis PSN243</name>
    <dbReference type="NCBI Taxonomy" id="3040156"/>
    <lineage>
        <taxon>Eukaryota</taxon>
        <taxon>Fungi</taxon>
        <taxon>Dikarya</taxon>
        <taxon>Ascomycota</taxon>
        <taxon>Pezizomycotina</taxon>
        <taxon>Sordariomycetes</taxon>
        <taxon>Sordariomycetidae</taxon>
        <taxon>Sordariales</taxon>
        <taxon>Podosporaceae</taxon>
        <taxon>Podospora</taxon>
    </lineage>
</organism>
<name>A0AAV9GMI6_9PEZI</name>
<sequence length="406" mass="45851">MSCVVREVAWRAPACNLPSHPRPQARTPICEKHLCRFGRSPYTARGPRCYEVPLRLVYSVRDSGGLLPDDTESYFCELHDSYACRASVEDGSRCDSERVSGGEYCEVHGERVCRARMRGGGTCRSVAMEGGEYCSSHRCASMEGKDRCGMQRSRGSAYCDGHVCIWRDGEGKRCERQSPQRGACCAKHTCGRCEFGAEDGTGSCIYHLCAWGRRGKGREWPPCAESVDKEGYCGRHCGGGIQRSGTVDPARMRRRTRMLEEPVEYVAPAVYEEDDNTEYFSDPEYRPAIPVPRVTKRERSGSTRLMKRLEYRVHDADRGGSSSQGSWSQPSGSYMPAPAPMPLQGSWQQQGNWPQQGSWSQQQGSWPQHHQHHQQHLQQHQHQGSWSQPPQEWSLSLRPWRPSTPY</sequence>
<feature type="compositionally biased region" description="Low complexity" evidence="1">
    <location>
        <begin position="319"/>
        <end position="333"/>
    </location>
</feature>
<keyword evidence="3" id="KW-1185">Reference proteome</keyword>
<protein>
    <submittedName>
        <fullName evidence="2">Uncharacterized protein</fullName>
    </submittedName>
</protein>